<evidence type="ECO:0000313" key="3">
    <source>
        <dbReference type="Proteomes" id="UP001190700"/>
    </source>
</evidence>
<comment type="caution">
    <text evidence="2">The sequence shown here is derived from an EMBL/GenBank/DDBJ whole genome shotgun (WGS) entry which is preliminary data.</text>
</comment>
<dbReference type="InterPro" id="IPR013785">
    <property type="entry name" value="Aldolase_TIM"/>
</dbReference>
<dbReference type="PROSITE" id="PS01054">
    <property type="entry name" value="TRANSALDOLASE_1"/>
    <property type="match status" value="1"/>
</dbReference>
<dbReference type="GO" id="GO:0005975">
    <property type="term" value="P:carbohydrate metabolic process"/>
    <property type="evidence" value="ECO:0007669"/>
    <property type="project" value="InterPro"/>
</dbReference>
<evidence type="ECO:0000313" key="2">
    <source>
        <dbReference type="EMBL" id="KAK3242708.1"/>
    </source>
</evidence>
<keyword evidence="3" id="KW-1185">Reference proteome</keyword>
<dbReference type="Proteomes" id="UP001190700">
    <property type="component" value="Unassembled WGS sequence"/>
</dbReference>
<dbReference type="Gene3D" id="3.20.20.70">
    <property type="entry name" value="Aldolase class I"/>
    <property type="match status" value="1"/>
</dbReference>
<dbReference type="Pfam" id="PF00923">
    <property type="entry name" value="TAL_FSA"/>
    <property type="match status" value="1"/>
</dbReference>
<dbReference type="PANTHER" id="PTHR10683:SF40">
    <property type="entry name" value="FRUCTOSE-6-PHOSPHATE ALDOLASE 1-RELATED"/>
    <property type="match status" value="1"/>
</dbReference>
<dbReference type="EMBL" id="LGRX02033130">
    <property type="protein sequence ID" value="KAK3242708.1"/>
    <property type="molecule type" value="Genomic_DNA"/>
</dbReference>
<dbReference type="AlphaFoldDB" id="A0AAE0EVT6"/>
<organism evidence="2 3">
    <name type="scientific">Cymbomonas tetramitiformis</name>
    <dbReference type="NCBI Taxonomy" id="36881"/>
    <lineage>
        <taxon>Eukaryota</taxon>
        <taxon>Viridiplantae</taxon>
        <taxon>Chlorophyta</taxon>
        <taxon>Pyramimonadophyceae</taxon>
        <taxon>Pyramimonadales</taxon>
        <taxon>Pyramimonadaceae</taxon>
        <taxon>Cymbomonas</taxon>
    </lineage>
</organism>
<name>A0AAE0EVT6_9CHLO</name>
<reference evidence="2 3" key="1">
    <citation type="journal article" date="2015" name="Genome Biol. Evol.">
        <title>Comparative Genomics of a Bacterivorous Green Alga Reveals Evolutionary Causalities and Consequences of Phago-Mixotrophic Mode of Nutrition.</title>
        <authorList>
            <person name="Burns J.A."/>
            <person name="Paasch A."/>
            <person name="Narechania A."/>
            <person name="Kim E."/>
        </authorList>
    </citation>
    <scope>NUCLEOTIDE SEQUENCE [LARGE SCALE GENOMIC DNA]</scope>
    <source>
        <strain evidence="2 3">PLY_AMNH</strain>
    </source>
</reference>
<dbReference type="InterPro" id="IPR018225">
    <property type="entry name" value="Transaldolase_AS"/>
</dbReference>
<sequence>MLSSLKYPTRGVQHVNVNHPHALRNSTHTKPAARGRHQLQVFAKGRAPTAGPSTALRLFIDSADKVEWSNWLPTGMFYGITTNPAILERDGVHCTLPALSALASDAFALGATEMQLQAWGGSTQALFECGLHLAEMDDRIVVKVPITREGIEAGNRLLREGIDVTMTAVYTTHQAFSAAALGATYAAPYLGRMNDNGRAGIDNIIDMQRIVEANDSDMRILVASIRQASELAELAAEGLDTFTFSPAVAAQLFNDSLTINAAAEFEAAAVRMQ</sequence>
<protein>
    <recommendedName>
        <fullName evidence="4">Transaldolase</fullName>
    </recommendedName>
</protein>
<dbReference type="SUPFAM" id="SSF51569">
    <property type="entry name" value="Aldolase"/>
    <property type="match status" value="1"/>
</dbReference>
<gene>
    <name evidence="2" type="ORF">CYMTET_47612</name>
</gene>
<dbReference type="PANTHER" id="PTHR10683">
    <property type="entry name" value="TRANSALDOLASE"/>
    <property type="match status" value="1"/>
</dbReference>
<proteinExistence type="predicted"/>
<keyword evidence="1" id="KW-0704">Schiff base</keyword>
<dbReference type="InterPro" id="IPR001585">
    <property type="entry name" value="TAL/FSA"/>
</dbReference>
<accession>A0AAE0EVT6</accession>
<evidence type="ECO:0000256" key="1">
    <source>
        <dbReference type="ARBA" id="ARBA00023270"/>
    </source>
</evidence>
<evidence type="ECO:0008006" key="4">
    <source>
        <dbReference type="Google" id="ProtNLM"/>
    </source>
</evidence>